<dbReference type="Proteomes" id="UP001141552">
    <property type="component" value="Unassembled WGS sequence"/>
</dbReference>
<reference evidence="1" key="1">
    <citation type="submission" date="2022-02" db="EMBL/GenBank/DDBJ databases">
        <authorList>
            <person name="Henning P.M."/>
            <person name="McCubbin A.G."/>
            <person name="Shore J.S."/>
        </authorList>
    </citation>
    <scope>NUCLEOTIDE SEQUENCE</scope>
    <source>
        <strain evidence="1">F60SS</strain>
        <tissue evidence="1">Leaves</tissue>
    </source>
</reference>
<dbReference type="InterPro" id="IPR043459">
    <property type="entry name" value="NFD6/NOXY2-like"/>
</dbReference>
<keyword evidence="2" id="KW-1185">Reference proteome</keyword>
<dbReference type="AlphaFoldDB" id="A0A9Q0FIN2"/>
<evidence type="ECO:0000313" key="1">
    <source>
        <dbReference type="EMBL" id="KAJ4831096.1"/>
    </source>
</evidence>
<name>A0A9Q0FIN2_9ROSI</name>
<organism evidence="1 2">
    <name type="scientific">Turnera subulata</name>
    <dbReference type="NCBI Taxonomy" id="218843"/>
    <lineage>
        <taxon>Eukaryota</taxon>
        <taxon>Viridiplantae</taxon>
        <taxon>Streptophyta</taxon>
        <taxon>Embryophyta</taxon>
        <taxon>Tracheophyta</taxon>
        <taxon>Spermatophyta</taxon>
        <taxon>Magnoliopsida</taxon>
        <taxon>eudicotyledons</taxon>
        <taxon>Gunneridae</taxon>
        <taxon>Pentapetalae</taxon>
        <taxon>rosids</taxon>
        <taxon>fabids</taxon>
        <taxon>Malpighiales</taxon>
        <taxon>Passifloraceae</taxon>
        <taxon>Turnera</taxon>
    </lineage>
</organism>
<gene>
    <name evidence="1" type="ORF">Tsubulata_006094</name>
</gene>
<dbReference type="OrthoDB" id="669248at2759"/>
<dbReference type="PANTHER" id="PTHR33156:SF37">
    <property type="entry name" value="PROTEIN NUCLEAR FUSION DEFECTIVE 6, CHLOROPLASTIC_MITOCHONDRIAL"/>
    <property type="match status" value="1"/>
</dbReference>
<accession>A0A9Q0FIN2</accession>
<sequence length="151" mass="15678">MEALALGLDAGVDDPDDENRAKVGFFMHTCAISSLEAKKLRGAGGVEVAEAVGEDGEDLASFCRLALLSSSRALAARSRTVTQKTLNAKSLASPFTSPSTRSIPQASKVHSALGSVESLMPLHSAVANARLKSSIAVDTSCWSWLSQGDGS</sequence>
<dbReference type="PANTHER" id="PTHR33156">
    <property type="entry name" value="OS02G0230000 PROTEIN"/>
    <property type="match status" value="1"/>
</dbReference>
<reference evidence="1" key="2">
    <citation type="journal article" date="2023" name="Plants (Basel)">
        <title>Annotation of the Turnera subulata (Passifloraceae) Draft Genome Reveals the S-Locus Evolved after the Divergence of Turneroideae from Passifloroideae in a Stepwise Manner.</title>
        <authorList>
            <person name="Henning P.M."/>
            <person name="Roalson E.H."/>
            <person name="Mir W."/>
            <person name="McCubbin A.G."/>
            <person name="Shore J.S."/>
        </authorList>
    </citation>
    <scope>NUCLEOTIDE SEQUENCE</scope>
    <source>
        <strain evidence="1">F60SS</strain>
    </source>
</reference>
<protein>
    <submittedName>
        <fullName evidence="1">Uncharacterized protein</fullName>
    </submittedName>
</protein>
<evidence type="ECO:0000313" key="2">
    <source>
        <dbReference type="Proteomes" id="UP001141552"/>
    </source>
</evidence>
<proteinExistence type="predicted"/>
<comment type="caution">
    <text evidence="1">The sequence shown here is derived from an EMBL/GenBank/DDBJ whole genome shotgun (WGS) entry which is preliminary data.</text>
</comment>
<dbReference type="EMBL" id="JAKUCV010005454">
    <property type="protein sequence ID" value="KAJ4831096.1"/>
    <property type="molecule type" value="Genomic_DNA"/>
</dbReference>